<feature type="transmembrane region" description="Helical" evidence="9">
    <location>
        <begin position="20"/>
        <end position="38"/>
    </location>
</feature>
<dbReference type="SUPFAM" id="SSF55785">
    <property type="entry name" value="PYP-like sensor domain (PAS domain)"/>
    <property type="match status" value="2"/>
</dbReference>
<dbReference type="Pfam" id="PF08448">
    <property type="entry name" value="PAS_4"/>
    <property type="match status" value="2"/>
</dbReference>
<dbReference type="PROSITE" id="PS50109">
    <property type="entry name" value="HIS_KIN"/>
    <property type="match status" value="1"/>
</dbReference>
<dbReference type="InterPro" id="IPR004358">
    <property type="entry name" value="Sig_transdc_His_kin-like_C"/>
</dbReference>
<feature type="transmembrane region" description="Helical" evidence="9">
    <location>
        <begin position="44"/>
        <end position="64"/>
    </location>
</feature>
<dbReference type="PRINTS" id="PR00344">
    <property type="entry name" value="BCTRLSENSOR"/>
</dbReference>
<sequence>MPLHDSKYLQSAYQWTIRSLLRVLAVAMMLTAGLGLVYQFGGVWPGAVLTILLLFAAGATAHGIRETARALDYPGVDRFFQQVPCYLTIQDRHLRIIRTNRRFREDFGDSLGEYCYKVIKKADKPCPNCPVLRTFADGQTHRTEEIATTRDGHPAHLSVYTTPIPDEQGNIIGVMEMSTNITDLKQLQAEIEASRDEYQSLFSCVPCYISVQDKDLRIIESNEAFNREFGQHLGKHCYEVYKQRGEMCPDCPVEKTFQDGNIYSREETVIARNGTEAKMLVFSSPIYNQHGERVAVMEMSTDITEVKRLQRELTHMGKTIAVMAHRIKNILMGLEGGIFVVNTGMADGDEALVRKGWGMIERNVDIVSRIVKDLLYCSKEREMSFAVIDPAPVVQSVFELFRGRTAKEGVKLHAEIPDSLPHGRFDEEALHSLTTNLVTNALEACVNDATPGKKEHRIVIRALHRDGKHLIEVEDNGAGIPGTVGERVFEDFFSTRGREGTGLGLLVAHKIVEEHGGVITFSSTEGEGTTFRAIFPNHARRSD</sequence>
<name>A0A831LHM2_9BACT</name>
<keyword evidence="4" id="KW-0808">Transferase</keyword>
<dbReference type="InterPro" id="IPR035965">
    <property type="entry name" value="PAS-like_dom_sf"/>
</dbReference>
<dbReference type="GO" id="GO:0005524">
    <property type="term" value="F:ATP binding"/>
    <property type="evidence" value="ECO:0007669"/>
    <property type="project" value="UniProtKB-KW"/>
</dbReference>
<dbReference type="InterPro" id="IPR005467">
    <property type="entry name" value="His_kinase_dom"/>
</dbReference>
<feature type="domain" description="PAC" evidence="11">
    <location>
        <begin position="263"/>
        <end position="315"/>
    </location>
</feature>
<keyword evidence="6" id="KW-0418">Kinase</keyword>
<feature type="domain" description="PAC" evidence="11">
    <location>
        <begin position="141"/>
        <end position="193"/>
    </location>
</feature>
<evidence type="ECO:0000256" key="9">
    <source>
        <dbReference type="SAM" id="Phobius"/>
    </source>
</evidence>
<dbReference type="EMBL" id="DSDO01000350">
    <property type="protein sequence ID" value="HDR47052.1"/>
    <property type="molecule type" value="Genomic_DNA"/>
</dbReference>
<dbReference type="Gene3D" id="3.30.565.10">
    <property type="entry name" value="Histidine kinase-like ATPase, C-terminal domain"/>
    <property type="match status" value="1"/>
</dbReference>
<dbReference type="InterPro" id="IPR003594">
    <property type="entry name" value="HATPase_dom"/>
</dbReference>
<dbReference type="PANTHER" id="PTHR43065">
    <property type="entry name" value="SENSOR HISTIDINE KINASE"/>
    <property type="match status" value="1"/>
</dbReference>
<feature type="domain" description="Histidine kinase" evidence="10">
    <location>
        <begin position="322"/>
        <end position="539"/>
    </location>
</feature>
<dbReference type="CDD" id="cd00075">
    <property type="entry name" value="HATPase"/>
    <property type="match status" value="1"/>
</dbReference>
<accession>A0A831LHM2</accession>
<dbReference type="InterPro" id="IPR013656">
    <property type="entry name" value="PAS_4"/>
</dbReference>
<evidence type="ECO:0000256" key="8">
    <source>
        <dbReference type="ARBA" id="ARBA00023012"/>
    </source>
</evidence>
<dbReference type="InterPro" id="IPR036890">
    <property type="entry name" value="HATPase_C_sf"/>
</dbReference>
<keyword evidence="8" id="KW-0902">Two-component regulatory system</keyword>
<keyword evidence="9" id="KW-0472">Membrane</keyword>
<evidence type="ECO:0000259" key="10">
    <source>
        <dbReference type="PROSITE" id="PS50109"/>
    </source>
</evidence>
<evidence type="ECO:0000256" key="2">
    <source>
        <dbReference type="ARBA" id="ARBA00012438"/>
    </source>
</evidence>
<dbReference type="NCBIfam" id="TIGR00229">
    <property type="entry name" value="sensory_box"/>
    <property type="match status" value="2"/>
</dbReference>
<dbReference type="InterPro" id="IPR036097">
    <property type="entry name" value="HisK_dim/P_sf"/>
</dbReference>
<dbReference type="SUPFAM" id="SSF47384">
    <property type="entry name" value="Homodimeric domain of signal transducing histidine kinase"/>
    <property type="match status" value="1"/>
</dbReference>
<evidence type="ECO:0000256" key="5">
    <source>
        <dbReference type="ARBA" id="ARBA00022741"/>
    </source>
</evidence>
<comment type="catalytic activity">
    <reaction evidence="1">
        <text>ATP + protein L-histidine = ADP + protein N-phospho-L-histidine.</text>
        <dbReference type="EC" id="2.7.13.3"/>
    </reaction>
</comment>
<dbReference type="SMART" id="SM00387">
    <property type="entry name" value="HATPase_c"/>
    <property type="match status" value="1"/>
</dbReference>
<dbReference type="InterPro" id="IPR000014">
    <property type="entry name" value="PAS"/>
</dbReference>
<dbReference type="InterPro" id="IPR000700">
    <property type="entry name" value="PAS-assoc_C"/>
</dbReference>
<evidence type="ECO:0000256" key="3">
    <source>
        <dbReference type="ARBA" id="ARBA00022553"/>
    </source>
</evidence>
<dbReference type="SMART" id="SM00086">
    <property type="entry name" value="PAC"/>
    <property type="match status" value="2"/>
</dbReference>
<dbReference type="PROSITE" id="PS50113">
    <property type="entry name" value="PAC"/>
    <property type="match status" value="2"/>
</dbReference>
<reference evidence="12" key="1">
    <citation type="journal article" date="2020" name="mSystems">
        <title>Genome- and Community-Level Interaction Insights into Carbon Utilization and Element Cycling Functions of Hydrothermarchaeota in Hydrothermal Sediment.</title>
        <authorList>
            <person name="Zhou Z."/>
            <person name="Liu Y."/>
            <person name="Xu W."/>
            <person name="Pan J."/>
            <person name="Luo Z.H."/>
            <person name="Li M."/>
        </authorList>
    </citation>
    <scope>NUCLEOTIDE SEQUENCE [LARGE SCALE GENOMIC DNA]</scope>
    <source>
        <strain evidence="12">SpSt-1220</strain>
    </source>
</reference>
<gene>
    <name evidence="12" type="ORF">ENN94_05055</name>
</gene>
<dbReference type="GO" id="GO:0000155">
    <property type="term" value="F:phosphorelay sensor kinase activity"/>
    <property type="evidence" value="ECO:0007669"/>
    <property type="project" value="InterPro"/>
</dbReference>
<dbReference type="InterPro" id="IPR001610">
    <property type="entry name" value="PAC"/>
</dbReference>
<comment type="caution">
    <text evidence="12">The sequence shown here is derived from an EMBL/GenBank/DDBJ whole genome shotgun (WGS) entry which is preliminary data.</text>
</comment>
<protein>
    <recommendedName>
        <fullName evidence="2">histidine kinase</fullName>
        <ecNumber evidence="2">2.7.13.3</ecNumber>
    </recommendedName>
</protein>
<organism evidence="12">
    <name type="scientific">Geoalkalibacter subterraneus</name>
    <dbReference type="NCBI Taxonomy" id="483547"/>
    <lineage>
        <taxon>Bacteria</taxon>
        <taxon>Pseudomonadati</taxon>
        <taxon>Thermodesulfobacteriota</taxon>
        <taxon>Desulfuromonadia</taxon>
        <taxon>Desulfuromonadales</taxon>
        <taxon>Geoalkalibacteraceae</taxon>
        <taxon>Geoalkalibacter</taxon>
    </lineage>
</organism>
<keyword evidence="5" id="KW-0547">Nucleotide-binding</keyword>
<dbReference type="AlphaFoldDB" id="A0A831LHM2"/>
<evidence type="ECO:0000256" key="1">
    <source>
        <dbReference type="ARBA" id="ARBA00000085"/>
    </source>
</evidence>
<keyword evidence="9" id="KW-1133">Transmembrane helix</keyword>
<dbReference type="EC" id="2.7.13.3" evidence="2"/>
<evidence type="ECO:0000313" key="12">
    <source>
        <dbReference type="EMBL" id="HDR47052.1"/>
    </source>
</evidence>
<dbReference type="PANTHER" id="PTHR43065:SF10">
    <property type="entry name" value="PEROXIDE STRESS-ACTIVATED HISTIDINE KINASE MAK3"/>
    <property type="match status" value="1"/>
</dbReference>
<keyword evidence="3" id="KW-0597">Phosphoprotein</keyword>
<dbReference type="Gene3D" id="3.30.450.20">
    <property type="entry name" value="PAS domain"/>
    <property type="match status" value="2"/>
</dbReference>
<evidence type="ECO:0000259" key="11">
    <source>
        <dbReference type="PROSITE" id="PS50113"/>
    </source>
</evidence>
<evidence type="ECO:0000256" key="4">
    <source>
        <dbReference type="ARBA" id="ARBA00022679"/>
    </source>
</evidence>
<dbReference type="Proteomes" id="UP000886162">
    <property type="component" value="Unassembled WGS sequence"/>
</dbReference>
<evidence type="ECO:0000256" key="7">
    <source>
        <dbReference type="ARBA" id="ARBA00022840"/>
    </source>
</evidence>
<proteinExistence type="predicted"/>
<dbReference type="Pfam" id="PF02518">
    <property type="entry name" value="HATPase_c"/>
    <property type="match status" value="1"/>
</dbReference>
<keyword evidence="9" id="KW-0812">Transmembrane</keyword>
<evidence type="ECO:0000256" key="6">
    <source>
        <dbReference type="ARBA" id="ARBA00022777"/>
    </source>
</evidence>
<keyword evidence="7" id="KW-0067">ATP-binding</keyword>
<dbReference type="SUPFAM" id="SSF55874">
    <property type="entry name" value="ATPase domain of HSP90 chaperone/DNA topoisomerase II/histidine kinase"/>
    <property type="match status" value="1"/>
</dbReference>